<gene>
    <name evidence="2" type="ORF">CPB83DRAFT_884077</name>
</gene>
<evidence type="ECO:0000256" key="1">
    <source>
        <dbReference type="SAM" id="MobiDB-lite"/>
    </source>
</evidence>
<name>A0A9P6EF89_9AGAR</name>
<dbReference type="Proteomes" id="UP000807306">
    <property type="component" value="Unassembled WGS sequence"/>
</dbReference>
<evidence type="ECO:0000313" key="3">
    <source>
        <dbReference type="Proteomes" id="UP000807306"/>
    </source>
</evidence>
<dbReference type="EMBL" id="MU157859">
    <property type="protein sequence ID" value="KAF9527664.1"/>
    <property type="molecule type" value="Genomic_DNA"/>
</dbReference>
<dbReference type="AlphaFoldDB" id="A0A9P6EF89"/>
<accession>A0A9P6EF89</accession>
<proteinExistence type="predicted"/>
<keyword evidence="3" id="KW-1185">Reference proteome</keyword>
<organism evidence="2 3">
    <name type="scientific">Crepidotus variabilis</name>
    <dbReference type="NCBI Taxonomy" id="179855"/>
    <lineage>
        <taxon>Eukaryota</taxon>
        <taxon>Fungi</taxon>
        <taxon>Dikarya</taxon>
        <taxon>Basidiomycota</taxon>
        <taxon>Agaricomycotina</taxon>
        <taxon>Agaricomycetes</taxon>
        <taxon>Agaricomycetidae</taxon>
        <taxon>Agaricales</taxon>
        <taxon>Agaricineae</taxon>
        <taxon>Crepidotaceae</taxon>
        <taxon>Crepidotus</taxon>
    </lineage>
</organism>
<sequence>MSVPGESPQAAAESESQTELEESTKTCPLIVAQIALIGHPRRTEHWSIIALDSTTGQSRIFELAGNYDTFAFVPKSIPFSSRKPDYRGGFYVCEIEKEKLEEVEELLQSVPIIKHTPEYDSQNWVVLALRKLQEEGLVPRDVTENAIREELEKEKERWEIADDTLVERLENGEAS</sequence>
<evidence type="ECO:0000313" key="2">
    <source>
        <dbReference type="EMBL" id="KAF9527664.1"/>
    </source>
</evidence>
<feature type="region of interest" description="Disordered" evidence="1">
    <location>
        <begin position="1"/>
        <end position="24"/>
    </location>
</feature>
<protein>
    <submittedName>
        <fullName evidence="2">Uncharacterized protein</fullName>
    </submittedName>
</protein>
<dbReference type="InterPro" id="IPR046670">
    <property type="entry name" value="DUF6540"/>
</dbReference>
<reference evidence="2" key="1">
    <citation type="submission" date="2020-11" db="EMBL/GenBank/DDBJ databases">
        <authorList>
            <consortium name="DOE Joint Genome Institute"/>
            <person name="Ahrendt S."/>
            <person name="Riley R."/>
            <person name="Andreopoulos W."/>
            <person name="Labutti K."/>
            <person name="Pangilinan J."/>
            <person name="Ruiz-Duenas F.J."/>
            <person name="Barrasa J.M."/>
            <person name="Sanchez-Garcia M."/>
            <person name="Camarero S."/>
            <person name="Miyauchi S."/>
            <person name="Serrano A."/>
            <person name="Linde D."/>
            <person name="Babiker R."/>
            <person name="Drula E."/>
            <person name="Ayuso-Fernandez I."/>
            <person name="Pacheco R."/>
            <person name="Padilla G."/>
            <person name="Ferreira P."/>
            <person name="Barriuso J."/>
            <person name="Kellner H."/>
            <person name="Castanera R."/>
            <person name="Alfaro M."/>
            <person name="Ramirez L."/>
            <person name="Pisabarro A.G."/>
            <person name="Kuo A."/>
            <person name="Tritt A."/>
            <person name="Lipzen A."/>
            <person name="He G."/>
            <person name="Yan M."/>
            <person name="Ng V."/>
            <person name="Cullen D."/>
            <person name="Martin F."/>
            <person name="Rosso M.-N."/>
            <person name="Henrissat B."/>
            <person name="Hibbett D."/>
            <person name="Martinez A.T."/>
            <person name="Grigoriev I.V."/>
        </authorList>
    </citation>
    <scope>NUCLEOTIDE SEQUENCE</scope>
    <source>
        <strain evidence="2">CBS 506.95</strain>
    </source>
</reference>
<dbReference type="OrthoDB" id="37659at2759"/>
<feature type="compositionally biased region" description="Low complexity" evidence="1">
    <location>
        <begin position="1"/>
        <end position="15"/>
    </location>
</feature>
<dbReference type="Pfam" id="PF20174">
    <property type="entry name" value="DUF6540"/>
    <property type="match status" value="1"/>
</dbReference>
<comment type="caution">
    <text evidence="2">The sequence shown here is derived from an EMBL/GenBank/DDBJ whole genome shotgun (WGS) entry which is preliminary data.</text>
</comment>